<keyword evidence="3" id="KW-1185">Reference proteome</keyword>
<dbReference type="GO" id="GO:0006260">
    <property type="term" value="P:DNA replication"/>
    <property type="evidence" value="ECO:0007669"/>
    <property type="project" value="InterPro"/>
</dbReference>
<protein>
    <recommendedName>
        <fullName evidence="1">Replication factor-A protein 1 N-terminal domain-containing protein</fullName>
    </recommendedName>
</protein>
<evidence type="ECO:0000313" key="2">
    <source>
        <dbReference type="EMBL" id="KAK3031555.1"/>
    </source>
</evidence>
<dbReference type="AlphaFoldDB" id="A0AA88WV65"/>
<accession>A0AA88WV65</accession>
<dbReference type="SUPFAM" id="SSF50249">
    <property type="entry name" value="Nucleic acid-binding proteins"/>
    <property type="match status" value="1"/>
</dbReference>
<name>A0AA88WV65_9ASTE</name>
<dbReference type="Proteomes" id="UP001188597">
    <property type="component" value="Unassembled WGS sequence"/>
</dbReference>
<gene>
    <name evidence="2" type="ORF">RJ639_035468</name>
</gene>
<dbReference type="GO" id="GO:0003677">
    <property type="term" value="F:DNA binding"/>
    <property type="evidence" value="ECO:0007669"/>
    <property type="project" value="InterPro"/>
</dbReference>
<dbReference type="Gene3D" id="2.40.50.140">
    <property type="entry name" value="Nucleic acid-binding proteins"/>
    <property type="match status" value="1"/>
</dbReference>
<reference evidence="2" key="1">
    <citation type="submission" date="2022-12" db="EMBL/GenBank/DDBJ databases">
        <title>Draft genome assemblies for two species of Escallonia (Escalloniales).</title>
        <authorList>
            <person name="Chanderbali A."/>
            <person name="Dervinis C."/>
            <person name="Anghel I."/>
            <person name="Soltis D."/>
            <person name="Soltis P."/>
            <person name="Zapata F."/>
        </authorList>
    </citation>
    <scope>NUCLEOTIDE SEQUENCE</scope>
    <source>
        <strain evidence="2">UCBG64.0493</strain>
        <tissue evidence="2">Leaf</tissue>
    </source>
</reference>
<dbReference type="EMBL" id="JAVXUP010000301">
    <property type="protein sequence ID" value="KAK3031555.1"/>
    <property type="molecule type" value="Genomic_DNA"/>
</dbReference>
<proteinExistence type="predicted"/>
<dbReference type="Pfam" id="PF04057">
    <property type="entry name" value="Rep-A_N"/>
    <property type="match status" value="1"/>
</dbReference>
<dbReference type="InterPro" id="IPR012340">
    <property type="entry name" value="NA-bd_OB-fold"/>
</dbReference>
<comment type="caution">
    <text evidence="2">The sequence shown here is derived from an EMBL/GenBank/DDBJ whole genome shotgun (WGS) entry which is preliminary data.</text>
</comment>
<dbReference type="InterPro" id="IPR007199">
    <property type="entry name" value="Rep_factor-A_N"/>
</dbReference>
<feature type="domain" description="Replication factor-A protein 1 N-terminal" evidence="1">
    <location>
        <begin position="5"/>
        <end position="50"/>
    </location>
</feature>
<evidence type="ECO:0000259" key="1">
    <source>
        <dbReference type="Pfam" id="PF04057"/>
    </source>
</evidence>
<organism evidence="2 3">
    <name type="scientific">Escallonia herrerae</name>
    <dbReference type="NCBI Taxonomy" id="1293975"/>
    <lineage>
        <taxon>Eukaryota</taxon>
        <taxon>Viridiplantae</taxon>
        <taxon>Streptophyta</taxon>
        <taxon>Embryophyta</taxon>
        <taxon>Tracheophyta</taxon>
        <taxon>Spermatophyta</taxon>
        <taxon>Magnoliopsida</taxon>
        <taxon>eudicotyledons</taxon>
        <taxon>Gunneridae</taxon>
        <taxon>Pentapetalae</taxon>
        <taxon>asterids</taxon>
        <taxon>campanulids</taxon>
        <taxon>Escalloniales</taxon>
        <taxon>Escalloniaceae</taxon>
        <taxon>Escallonia</taxon>
    </lineage>
</organism>
<evidence type="ECO:0000313" key="3">
    <source>
        <dbReference type="Proteomes" id="UP001188597"/>
    </source>
</evidence>
<sequence>MSIKLTEGAIVMLSSSNAKEVDVKPVLQVVDLRVVNMQNQSSGTERYRIMQDLPIVGHASHLAERFGPVRVAVEGVDRSIDPVRDYLDGTDTDESHEDVATMVDNC</sequence>
<dbReference type="GO" id="GO:0005634">
    <property type="term" value="C:nucleus"/>
    <property type="evidence" value="ECO:0007669"/>
    <property type="project" value="InterPro"/>
</dbReference>